<proteinExistence type="predicted"/>
<accession>A0A1I2KS42</accession>
<dbReference type="Proteomes" id="UP000182135">
    <property type="component" value="Unassembled WGS sequence"/>
</dbReference>
<dbReference type="OrthoDB" id="2067170at2"/>
<reference evidence="1 2" key="1">
    <citation type="submission" date="2016-10" db="EMBL/GenBank/DDBJ databases">
        <authorList>
            <person name="de Groot N.N."/>
        </authorList>
    </citation>
    <scope>NUCLEOTIDE SEQUENCE [LARGE SCALE GENOMIC DNA]</scope>
    <source>
        <strain evidence="1 2">NLAE-zl-G419</strain>
    </source>
</reference>
<protein>
    <submittedName>
        <fullName evidence="1">Transposase zinc-ribbon domain-containing protein</fullName>
    </submittedName>
</protein>
<dbReference type="EMBL" id="FOOE01000006">
    <property type="protein sequence ID" value="SFF68017.1"/>
    <property type="molecule type" value="Genomic_DNA"/>
</dbReference>
<dbReference type="STRING" id="1529.SAMN04487885_106111"/>
<sequence>MGYTDQYKKVSIGQIPNVPGKYILSYPDKFFKVKVIEDDVKIDNDFIFVNKQDTNYGQRRLFICPYCGENREHLYFIKGNWKCRECGNLKYRSTSTYRDGMDYCDLKIRKICNRLKVYPINEYYTGDRIPDKPKGMRWSTYSELIRHLRYWQCERYNRWLRLVSEYLKR</sequence>
<evidence type="ECO:0000313" key="2">
    <source>
        <dbReference type="Proteomes" id="UP000182135"/>
    </source>
</evidence>
<evidence type="ECO:0000313" key="1">
    <source>
        <dbReference type="EMBL" id="SFF68017.1"/>
    </source>
</evidence>
<dbReference type="RefSeq" id="WP_074844979.1">
    <property type="nucleotide sequence ID" value="NZ_FOOE01000006.1"/>
</dbReference>
<gene>
    <name evidence="1" type="ORF">SAMN04487885_106111</name>
</gene>
<organism evidence="1 2">
    <name type="scientific">Clostridium cadaveris</name>
    <dbReference type="NCBI Taxonomy" id="1529"/>
    <lineage>
        <taxon>Bacteria</taxon>
        <taxon>Bacillati</taxon>
        <taxon>Bacillota</taxon>
        <taxon>Clostridia</taxon>
        <taxon>Eubacteriales</taxon>
        <taxon>Clostridiaceae</taxon>
        <taxon>Clostridium</taxon>
    </lineage>
</organism>
<dbReference type="AlphaFoldDB" id="A0A1I2KS42"/>
<keyword evidence="2" id="KW-1185">Reference proteome</keyword>
<name>A0A1I2KS42_9CLOT</name>